<reference evidence="5 6" key="1">
    <citation type="submission" date="2018-11" db="EMBL/GenBank/DDBJ databases">
        <title>Genomic Encyclopedia of Type Strains, Phase IV (KMG-IV): sequencing the most valuable type-strain genomes for metagenomic binning, comparative biology and taxonomic classification.</title>
        <authorList>
            <person name="Goeker M."/>
        </authorList>
    </citation>
    <scope>NUCLEOTIDE SEQUENCE [LARGE SCALE GENOMIC DNA]</scope>
    <source>
        <strain evidence="5 6">DSM 29158</strain>
    </source>
</reference>
<sequence length="1510" mass="160235">MAVKHTVAARLVADTGQFIAGFAAAEAAVRKFNGSLVGVRANEAVSSVNNMNRSFAQTDKDAGKAARQLDRFNRTARGFSMVGMGAAVAVGAAVQQSIKSFSGYESAFAGVKKTVEATNTEYRELDKTFRKMSTQMPATYEEISKVAEMAGQLGVKKDSIADFTETMIRLGESTVLSAEDAATSISRFTNVMGTSMDEVDNIGSALVDLGNNFATTEDEIMQMSLRLVGMGKQMGMSESDVLALAASMSSVGIKAEMGGSAMSRVMTKMNKALQSGGKEAQAWADVMGLSVEEASRLMKDDAYEALMVLLEGFEKSSKGGANLDQILGELGLTEIREVDTLKRLTNATDLSRDARDKAGQSYKENTALVEESSKRFETFASQVEMAKNKVKNILANLGELFVKTSDDIGGAINGILDYLEDMTNKFFDAEGNVTEFGKAFADTAKTIGGITGVLGLASAAFFAFGPKGAVTVAVLGGLGLIIKGVSDVKKEFSKGDLEKSMGKIETISDETSRNSAKSYLEMKDNINTYMGQLKTQSGKEAEETRGKIVGEFEKLASEVTRALDKEQAEIEGFIDAAMEGATEPQKQALIKTRNEVEKQYNAMREQVSQHHKTITNVIKNETNEQGQITQAGMQKMAEAVSGMDAKFGTAVAGSVRELGVLGAELDKIVVTGSPKEIQKQMTEMGKNSADAIGELSKAQRKQAEEIKTWNLAEEEKQHLLAASDEMYESEKLAIYQNLAAHEERAQEVDENIKATEGLSTAQQSALGTYEDYRGVVKSASEGMEVQRKAWSRANDALDEHVSKIRNMSRDYGDFKTRLVDLGNSTQEVAFDIGEGFVSKVEEGVQYVDLGKAGEMKLEEFIEKFKAGEISMEQAGLAQINAFRNIIGQESLSEVGTQKINEFVTSLKQGEMSVKEFASQFGLTFKEGMKVDLGPAGIMSIEKFQAGLQSGEYGAMEVAYLMTENLATALTKDLSAVGQQDIQTLASGLSSGMISVDEVMSALDGKVKEGATIELAGHGTQTMQSLVAGLQEGEISVAEFLTGVETLVKDGLTMDMTEEGRNVLETKANGIGEGIPSLVMKTTEARTSVENELGKTTDGGGGDNSMSVFEQSISGKMPTLNETVLGAKGSVEDTLGSTTDGGGGAGSMDTYGGSIKSKSGEVNQLAESVRLGVETALAKYAQFGVIGSDSGSEYAGGIEQKAALATAAGDTLGFGALNGIMGVAGFDSEGSEDGSNYASGAESKVGEAKGSGEGLALGTISGVRLVNLFFKEGGEDGGEYKDGVQNVVGAAKAAGNAIATSAKNGISAIFGYSNEGRSDGREYSDGVNGQSGAARNSGRSVAQSSKNGMGSIGGAYSLGRDLVSGYIRGIQSLGGAVWSAAKSIASRAWRAIKRTQKSNSPSKVTMGLGNDFGDGYVLGIEDRQRKVAKIAGDMAKSGMDALGTNHLNRKFGEVNGSMNANVTRRVNQTMNLTNKQPAYITVDIGGQEFRRFSDNIHDENKRTVRINEIYS</sequence>
<name>A0A3N5BCJ6_9BACL</name>
<dbReference type="Pfam" id="PF10145">
    <property type="entry name" value="PhageMin_Tail"/>
    <property type="match status" value="1"/>
</dbReference>
<dbReference type="PANTHER" id="PTHR37813:SF1">
    <property type="entry name" value="FELS-2 PROPHAGE PROTEIN"/>
    <property type="match status" value="1"/>
</dbReference>
<dbReference type="EMBL" id="RKRK01000006">
    <property type="protein sequence ID" value="RPF54729.1"/>
    <property type="molecule type" value="Genomic_DNA"/>
</dbReference>
<dbReference type="NCBIfam" id="TIGR01760">
    <property type="entry name" value="tape_meas_TP901"/>
    <property type="match status" value="1"/>
</dbReference>
<evidence type="ECO:0000256" key="3">
    <source>
        <dbReference type="SAM" id="MobiDB-lite"/>
    </source>
</evidence>
<accession>A0A3N5BCJ6</accession>
<dbReference type="RefSeq" id="WP_123808580.1">
    <property type="nucleotide sequence ID" value="NZ_RKRK01000006.1"/>
</dbReference>
<keyword evidence="6" id="KW-1185">Reference proteome</keyword>
<dbReference type="InterPro" id="IPR010090">
    <property type="entry name" value="Phage_tape_meas"/>
</dbReference>
<dbReference type="Proteomes" id="UP000277108">
    <property type="component" value="Unassembled WGS sequence"/>
</dbReference>
<proteinExistence type="predicted"/>
<gene>
    <name evidence="5" type="ORF">EDD62_1689</name>
</gene>
<feature type="coiled-coil region" evidence="2">
    <location>
        <begin position="586"/>
        <end position="613"/>
    </location>
</feature>
<dbReference type="PANTHER" id="PTHR37813">
    <property type="entry name" value="FELS-2 PROPHAGE PROTEIN"/>
    <property type="match status" value="1"/>
</dbReference>
<evidence type="ECO:0000256" key="1">
    <source>
        <dbReference type="ARBA" id="ARBA00022612"/>
    </source>
</evidence>
<feature type="region of interest" description="Disordered" evidence="3">
    <location>
        <begin position="1319"/>
        <end position="1345"/>
    </location>
</feature>
<evidence type="ECO:0000256" key="2">
    <source>
        <dbReference type="SAM" id="Coils"/>
    </source>
</evidence>
<keyword evidence="1" id="KW-1188">Viral release from host cell</keyword>
<protein>
    <submittedName>
        <fullName evidence="5">TP901 family phage tail tape measure protein</fullName>
    </submittedName>
</protein>
<dbReference type="OrthoDB" id="28713at2"/>
<comment type="caution">
    <text evidence="5">The sequence shown here is derived from an EMBL/GenBank/DDBJ whole genome shotgun (WGS) entry which is preliminary data.</text>
</comment>
<feature type="domain" description="Phage tail tape measure protein" evidence="4">
    <location>
        <begin position="127"/>
        <end position="318"/>
    </location>
</feature>
<evidence type="ECO:0000259" key="4">
    <source>
        <dbReference type="Pfam" id="PF10145"/>
    </source>
</evidence>
<feature type="compositionally biased region" description="Polar residues" evidence="3">
    <location>
        <begin position="1326"/>
        <end position="1345"/>
    </location>
</feature>
<evidence type="ECO:0000313" key="6">
    <source>
        <dbReference type="Proteomes" id="UP000277108"/>
    </source>
</evidence>
<evidence type="ECO:0000313" key="5">
    <source>
        <dbReference type="EMBL" id="RPF54729.1"/>
    </source>
</evidence>
<organism evidence="5 6">
    <name type="scientific">Abyssicoccus albus</name>
    <dbReference type="NCBI Taxonomy" id="1817405"/>
    <lineage>
        <taxon>Bacteria</taxon>
        <taxon>Bacillati</taxon>
        <taxon>Bacillota</taxon>
        <taxon>Bacilli</taxon>
        <taxon>Bacillales</taxon>
        <taxon>Abyssicoccaceae</taxon>
    </lineage>
</organism>
<keyword evidence="2" id="KW-0175">Coiled coil</keyword>